<dbReference type="Proteomes" id="UP000030653">
    <property type="component" value="Unassembled WGS sequence"/>
</dbReference>
<feature type="compositionally biased region" description="Polar residues" evidence="1">
    <location>
        <begin position="1"/>
        <end position="17"/>
    </location>
</feature>
<protein>
    <submittedName>
        <fullName evidence="2">Uncharacterized protein</fullName>
    </submittedName>
</protein>
<reference evidence="2 3" key="1">
    <citation type="journal article" date="2012" name="Science">
        <title>The Paleozoic origin of enzymatic lignin decomposition reconstructed from 31 fungal genomes.</title>
        <authorList>
            <person name="Floudas D."/>
            <person name="Binder M."/>
            <person name="Riley R."/>
            <person name="Barry K."/>
            <person name="Blanchette R.A."/>
            <person name="Henrissat B."/>
            <person name="Martinez A.T."/>
            <person name="Otillar R."/>
            <person name="Spatafora J.W."/>
            <person name="Yadav J.S."/>
            <person name="Aerts A."/>
            <person name="Benoit I."/>
            <person name="Boyd A."/>
            <person name="Carlson A."/>
            <person name="Copeland A."/>
            <person name="Coutinho P.M."/>
            <person name="de Vries R.P."/>
            <person name="Ferreira P."/>
            <person name="Findley K."/>
            <person name="Foster B."/>
            <person name="Gaskell J."/>
            <person name="Glotzer D."/>
            <person name="Gorecki P."/>
            <person name="Heitman J."/>
            <person name="Hesse C."/>
            <person name="Hori C."/>
            <person name="Igarashi K."/>
            <person name="Jurgens J.A."/>
            <person name="Kallen N."/>
            <person name="Kersten P."/>
            <person name="Kohler A."/>
            <person name="Kuees U."/>
            <person name="Kumar T.K.A."/>
            <person name="Kuo A."/>
            <person name="LaButti K."/>
            <person name="Larrondo L.F."/>
            <person name="Lindquist E."/>
            <person name="Ling A."/>
            <person name="Lombard V."/>
            <person name="Lucas S."/>
            <person name="Lundell T."/>
            <person name="Martin R."/>
            <person name="McLaughlin D.J."/>
            <person name="Morgenstern I."/>
            <person name="Morin E."/>
            <person name="Murat C."/>
            <person name="Nagy L.G."/>
            <person name="Nolan M."/>
            <person name="Ohm R.A."/>
            <person name="Patyshakuliyeva A."/>
            <person name="Rokas A."/>
            <person name="Ruiz-Duenas F.J."/>
            <person name="Sabat G."/>
            <person name="Salamov A."/>
            <person name="Samejima M."/>
            <person name="Schmutz J."/>
            <person name="Slot J.C."/>
            <person name="St John F."/>
            <person name="Stenlid J."/>
            <person name="Sun H."/>
            <person name="Sun S."/>
            <person name="Syed K."/>
            <person name="Tsang A."/>
            <person name="Wiebenga A."/>
            <person name="Young D."/>
            <person name="Pisabarro A."/>
            <person name="Eastwood D.C."/>
            <person name="Martin F."/>
            <person name="Cullen D."/>
            <person name="Grigoriev I.V."/>
            <person name="Hibbett D.S."/>
        </authorList>
    </citation>
    <scope>NUCLEOTIDE SEQUENCE [LARGE SCALE GENOMIC DNA]</scope>
    <source>
        <strain evidence="2 3">DJM-731 SS1</strain>
    </source>
</reference>
<feature type="compositionally biased region" description="Basic and acidic residues" evidence="1">
    <location>
        <begin position="221"/>
        <end position="249"/>
    </location>
</feature>
<proteinExistence type="predicted"/>
<feature type="region of interest" description="Disordered" evidence="1">
    <location>
        <begin position="1"/>
        <end position="25"/>
    </location>
</feature>
<dbReference type="AlphaFoldDB" id="M5G596"/>
<dbReference type="GeneID" id="63686255"/>
<keyword evidence="3" id="KW-1185">Reference proteome</keyword>
<evidence type="ECO:0000313" key="3">
    <source>
        <dbReference type="Proteomes" id="UP000030653"/>
    </source>
</evidence>
<gene>
    <name evidence="2" type="ORF">DACRYDRAFT_16377</name>
</gene>
<evidence type="ECO:0000256" key="1">
    <source>
        <dbReference type="SAM" id="MobiDB-lite"/>
    </source>
</evidence>
<dbReference type="RefSeq" id="XP_040627899.1">
    <property type="nucleotide sequence ID" value="XM_040771193.1"/>
</dbReference>
<dbReference type="EMBL" id="JH795865">
    <property type="protein sequence ID" value="EJU01002.1"/>
    <property type="molecule type" value="Genomic_DNA"/>
</dbReference>
<evidence type="ECO:0000313" key="2">
    <source>
        <dbReference type="EMBL" id="EJU01002.1"/>
    </source>
</evidence>
<feature type="compositionally biased region" description="Polar residues" evidence="1">
    <location>
        <begin position="56"/>
        <end position="65"/>
    </location>
</feature>
<name>M5G596_DACPD</name>
<sequence length="249" mass="26587">MTAQVPDSRLTSITRSVDQSDYHTRLRSTTPAACLRSSISVSDNPTAHPELASPARSGQTPSLHSLSPEFDISTSPNSAAASAESAVMPFSDLDNDGASRCNSIVNTMLSNNSVIEPERVHSEVNVIPDEVFAGYDNPGDVRSSDVPPPMYTQRDPLLPICNVEDSGAASAARATTVSCAPPASYPTTTSASHSGAVPATLVTRTGKNRAGRPYTVSFPRPDIDARVRDLQRAAREEEAAEEQRRQHRS</sequence>
<feature type="region of interest" description="Disordered" evidence="1">
    <location>
        <begin position="40"/>
        <end position="78"/>
    </location>
</feature>
<organism evidence="2 3">
    <name type="scientific">Dacryopinax primogenitus (strain DJM 731)</name>
    <name type="common">Brown rot fungus</name>
    <dbReference type="NCBI Taxonomy" id="1858805"/>
    <lineage>
        <taxon>Eukaryota</taxon>
        <taxon>Fungi</taxon>
        <taxon>Dikarya</taxon>
        <taxon>Basidiomycota</taxon>
        <taxon>Agaricomycotina</taxon>
        <taxon>Dacrymycetes</taxon>
        <taxon>Dacrymycetales</taxon>
        <taxon>Dacrymycetaceae</taxon>
        <taxon>Dacryopinax</taxon>
    </lineage>
</organism>
<feature type="region of interest" description="Disordered" evidence="1">
    <location>
        <begin position="183"/>
        <end position="249"/>
    </location>
</feature>
<accession>M5G596</accession>
<dbReference type="HOGENOM" id="CLU_1115725_0_0_1"/>